<keyword evidence="1" id="KW-1133">Transmembrane helix</keyword>
<gene>
    <name evidence="2" type="primary">DAPB2_2</name>
    <name evidence="2" type="ORF">CK203_052167</name>
</gene>
<feature type="transmembrane region" description="Helical" evidence="1">
    <location>
        <begin position="70"/>
        <end position="89"/>
    </location>
</feature>
<organism evidence="2 3">
    <name type="scientific">Vitis vinifera</name>
    <name type="common">Grape</name>
    <dbReference type="NCBI Taxonomy" id="29760"/>
    <lineage>
        <taxon>Eukaryota</taxon>
        <taxon>Viridiplantae</taxon>
        <taxon>Streptophyta</taxon>
        <taxon>Embryophyta</taxon>
        <taxon>Tracheophyta</taxon>
        <taxon>Spermatophyta</taxon>
        <taxon>Magnoliopsida</taxon>
        <taxon>eudicotyledons</taxon>
        <taxon>Gunneridae</taxon>
        <taxon>Pentapetalae</taxon>
        <taxon>rosids</taxon>
        <taxon>Vitales</taxon>
        <taxon>Vitaceae</taxon>
        <taxon>Viteae</taxon>
        <taxon>Vitis</taxon>
    </lineage>
</organism>
<keyword evidence="1" id="KW-0812">Transmembrane</keyword>
<dbReference type="Proteomes" id="UP000288805">
    <property type="component" value="Unassembled WGS sequence"/>
</dbReference>
<dbReference type="PANTHER" id="PTHR20836">
    <property type="entry name" value="DIHYDRODIPICOLINATE REDUCTASE"/>
    <property type="match status" value="1"/>
</dbReference>
<dbReference type="GO" id="GO:0008839">
    <property type="term" value="F:4-hydroxy-tetrahydrodipicolinate reductase"/>
    <property type="evidence" value="ECO:0007669"/>
    <property type="project" value="InterPro"/>
</dbReference>
<dbReference type="AlphaFoldDB" id="A0A438GA13"/>
<dbReference type="InterPro" id="IPR036291">
    <property type="entry name" value="NAD(P)-bd_dom_sf"/>
</dbReference>
<dbReference type="InterPro" id="IPR023940">
    <property type="entry name" value="DHDPR_bac"/>
</dbReference>
<sequence>MFVALVTCYADNAELYCKVGVPFVMGTTGGDRERLYKTVKDSNVYAVISPQMGKQVVAFLAAMEIMAEQFPGAFSGYSLQVFFLFIYFLEKI</sequence>
<keyword evidence="1" id="KW-0472">Membrane</keyword>
<protein>
    <submittedName>
        <fullName evidence="2">Putative 4-hydroxy-tetrahydrodipicolinate reductase 2, chloroplastic</fullName>
    </submittedName>
</protein>
<evidence type="ECO:0000313" key="2">
    <source>
        <dbReference type="EMBL" id="RVW69034.1"/>
    </source>
</evidence>
<dbReference type="GO" id="GO:0009089">
    <property type="term" value="P:lysine biosynthetic process via diaminopimelate"/>
    <property type="evidence" value="ECO:0007669"/>
    <property type="project" value="InterPro"/>
</dbReference>
<dbReference type="Gene3D" id="3.40.50.720">
    <property type="entry name" value="NAD(P)-binding Rossmann-like Domain"/>
    <property type="match status" value="1"/>
</dbReference>
<comment type="caution">
    <text evidence="2">The sequence shown here is derived from an EMBL/GenBank/DDBJ whole genome shotgun (WGS) entry which is preliminary data.</text>
</comment>
<evidence type="ECO:0000256" key="1">
    <source>
        <dbReference type="SAM" id="Phobius"/>
    </source>
</evidence>
<dbReference type="EMBL" id="QGNW01000510">
    <property type="protein sequence ID" value="RVW69034.1"/>
    <property type="molecule type" value="Genomic_DNA"/>
</dbReference>
<evidence type="ECO:0000313" key="3">
    <source>
        <dbReference type="Proteomes" id="UP000288805"/>
    </source>
</evidence>
<name>A0A438GA13_VITVI</name>
<accession>A0A438GA13</accession>
<proteinExistence type="predicted"/>
<dbReference type="SUPFAM" id="SSF51735">
    <property type="entry name" value="NAD(P)-binding Rossmann-fold domains"/>
    <property type="match status" value="1"/>
</dbReference>
<reference evidence="2 3" key="1">
    <citation type="journal article" date="2018" name="PLoS Genet.">
        <title>Population sequencing reveals clonal diversity and ancestral inbreeding in the grapevine cultivar Chardonnay.</title>
        <authorList>
            <person name="Roach M.J."/>
            <person name="Johnson D.L."/>
            <person name="Bohlmann J."/>
            <person name="van Vuuren H.J."/>
            <person name="Jones S.J."/>
            <person name="Pretorius I.S."/>
            <person name="Schmidt S.A."/>
            <person name="Borneman A.R."/>
        </authorList>
    </citation>
    <scope>NUCLEOTIDE SEQUENCE [LARGE SCALE GENOMIC DNA]</scope>
    <source>
        <strain evidence="3">cv. Chardonnay</strain>
        <tissue evidence="2">Leaf</tissue>
    </source>
</reference>
<dbReference type="PANTHER" id="PTHR20836:SF0">
    <property type="entry name" value="4-HYDROXY-TETRAHYDRODIPICOLINATE REDUCTASE 1, CHLOROPLASTIC-RELATED"/>
    <property type="match status" value="1"/>
</dbReference>